<dbReference type="AlphaFoldDB" id="A0A926JCZ8"/>
<sequence>MTMINAHDPTRTDQLPPADRALVERRAALLGPAYRLFYDTPLHVVRGEGCWLYDAQGNRYLDAYNNVASVGHCHPRVTAAMAGQAAILNTHTRYLHELLLDYAQRLLDTLPDDLGRMVFTCTGSEANDLALRIAKSESGGTGVIVTANAYHGTTELLAGMSPSLGPAMRKGQDVWMVAAPDSYRGTSLADGVAAALVQMRARNVQPAALLADTIFASDGIFPTAPGLAEAVAMVRDAGGLYIADEVQPGFGRTGKMWGIDHLGLTPDIVTMGKPMGNGYPVAGLAGRRDILDRFGQNMRYFNTFGGSPVAAAVGLAVLDVIRDQNLCQNAAAVGEYLLEGLTSLQSRHSVIGDVRGQGLYLALEFVTDGATKAPDSATALGVVNGLRDRRVLISATGPGANVLKIRPPLVFSYAEADILLRCLDECL</sequence>
<dbReference type="EMBL" id="JACOQL010000002">
    <property type="protein sequence ID" value="MBC9246338.1"/>
    <property type="molecule type" value="Genomic_DNA"/>
</dbReference>
<evidence type="ECO:0000256" key="4">
    <source>
        <dbReference type="RuleBase" id="RU003560"/>
    </source>
</evidence>
<evidence type="ECO:0000313" key="6">
    <source>
        <dbReference type="Proteomes" id="UP000608594"/>
    </source>
</evidence>
<dbReference type="CDD" id="cd00610">
    <property type="entry name" value="OAT_like"/>
    <property type="match status" value="1"/>
</dbReference>
<comment type="similarity">
    <text evidence="2 4">Belongs to the class-III pyridoxal-phosphate-dependent aminotransferase family.</text>
</comment>
<accession>A0A926JCZ8</accession>
<organism evidence="5 6">
    <name type="scientific">Paracoccus amoyensis</name>
    <dbReference type="NCBI Taxonomy" id="2760093"/>
    <lineage>
        <taxon>Bacteria</taxon>
        <taxon>Pseudomonadati</taxon>
        <taxon>Pseudomonadota</taxon>
        <taxon>Alphaproteobacteria</taxon>
        <taxon>Rhodobacterales</taxon>
        <taxon>Paracoccaceae</taxon>
        <taxon>Paracoccus</taxon>
    </lineage>
</organism>
<dbReference type="InterPro" id="IPR005814">
    <property type="entry name" value="Aminotrans_3"/>
</dbReference>
<protein>
    <submittedName>
        <fullName evidence="5">Aspartate aminotransferase family protein</fullName>
    </submittedName>
</protein>
<keyword evidence="5" id="KW-0032">Aminotransferase</keyword>
<dbReference type="Gene3D" id="3.90.1150.10">
    <property type="entry name" value="Aspartate Aminotransferase, domain 1"/>
    <property type="match status" value="1"/>
</dbReference>
<gene>
    <name evidence="5" type="ORF">H4P12_06345</name>
</gene>
<dbReference type="Proteomes" id="UP000608594">
    <property type="component" value="Unassembled WGS sequence"/>
</dbReference>
<keyword evidence="6" id="KW-1185">Reference proteome</keyword>
<comment type="caution">
    <text evidence="5">The sequence shown here is derived from an EMBL/GenBank/DDBJ whole genome shotgun (WGS) entry which is preliminary data.</text>
</comment>
<reference evidence="5" key="1">
    <citation type="submission" date="2020-08" db="EMBL/GenBank/DDBJ databases">
        <title>Paracoccus amoyensis sp. nov., isolated from the surface seawater at coast of Xiamen, Fujian.</title>
        <authorList>
            <person name="Lyu L."/>
        </authorList>
    </citation>
    <scope>NUCLEOTIDE SEQUENCE</scope>
    <source>
        <strain evidence="5">11-3</strain>
    </source>
</reference>
<evidence type="ECO:0000256" key="3">
    <source>
        <dbReference type="ARBA" id="ARBA00022898"/>
    </source>
</evidence>
<dbReference type="Gene3D" id="3.40.640.10">
    <property type="entry name" value="Type I PLP-dependent aspartate aminotransferase-like (Major domain)"/>
    <property type="match status" value="1"/>
</dbReference>
<dbReference type="InterPro" id="IPR015424">
    <property type="entry name" value="PyrdxlP-dep_Trfase"/>
</dbReference>
<dbReference type="GO" id="GO:0008483">
    <property type="term" value="F:transaminase activity"/>
    <property type="evidence" value="ECO:0007669"/>
    <property type="project" value="UniProtKB-KW"/>
</dbReference>
<dbReference type="GO" id="GO:0030170">
    <property type="term" value="F:pyridoxal phosphate binding"/>
    <property type="evidence" value="ECO:0007669"/>
    <property type="project" value="InterPro"/>
</dbReference>
<name>A0A926JCZ8_9RHOB</name>
<evidence type="ECO:0000256" key="2">
    <source>
        <dbReference type="ARBA" id="ARBA00008954"/>
    </source>
</evidence>
<dbReference type="SUPFAM" id="SSF53383">
    <property type="entry name" value="PLP-dependent transferases"/>
    <property type="match status" value="1"/>
</dbReference>
<dbReference type="PANTHER" id="PTHR45688:SF13">
    <property type="entry name" value="ALANINE--GLYOXYLATE AMINOTRANSFERASE 2-LIKE"/>
    <property type="match status" value="1"/>
</dbReference>
<dbReference type="PIRSF" id="PIRSF000521">
    <property type="entry name" value="Transaminase_4ab_Lys_Orn"/>
    <property type="match status" value="1"/>
</dbReference>
<keyword evidence="3 4" id="KW-0663">Pyridoxal phosphate</keyword>
<dbReference type="Pfam" id="PF00202">
    <property type="entry name" value="Aminotran_3"/>
    <property type="match status" value="1"/>
</dbReference>
<comment type="cofactor">
    <cofactor evidence="1">
        <name>pyridoxal 5'-phosphate</name>
        <dbReference type="ChEBI" id="CHEBI:597326"/>
    </cofactor>
</comment>
<evidence type="ECO:0000313" key="5">
    <source>
        <dbReference type="EMBL" id="MBC9246338.1"/>
    </source>
</evidence>
<dbReference type="InterPro" id="IPR015422">
    <property type="entry name" value="PyrdxlP-dep_Trfase_small"/>
</dbReference>
<dbReference type="PANTHER" id="PTHR45688">
    <property type="match status" value="1"/>
</dbReference>
<keyword evidence="5" id="KW-0808">Transferase</keyword>
<proteinExistence type="inferred from homology"/>
<dbReference type="InterPro" id="IPR049704">
    <property type="entry name" value="Aminotrans_3_PPA_site"/>
</dbReference>
<evidence type="ECO:0000256" key="1">
    <source>
        <dbReference type="ARBA" id="ARBA00001933"/>
    </source>
</evidence>
<dbReference type="RefSeq" id="WP_187792834.1">
    <property type="nucleotide sequence ID" value="NZ_JACOQL010000002.1"/>
</dbReference>
<dbReference type="InterPro" id="IPR015421">
    <property type="entry name" value="PyrdxlP-dep_Trfase_major"/>
</dbReference>
<dbReference type="PROSITE" id="PS00600">
    <property type="entry name" value="AA_TRANSFER_CLASS_3"/>
    <property type="match status" value="1"/>
</dbReference>